<evidence type="ECO:0000313" key="1">
    <source>
        <dbReference type="EMBL" id="MBB2161029.1"/>
    </source>
</evidence>
<dbReference type="Pfam" id="PF05013">
    <property type="entry name" value="FGase"/>
    <property type="match status" value="1"/>
</dbReference>
<accession>A0A7W4IE01</accession>
<dbReference type="Proteomes" id="UP000589085">
    <property type="component" value="Unassembled WGS sequence"/>
</dbReference>
<sequence>MAPESDTTPRPFVLVPPTIAGVPLVVASPHSGHDYPRDFLALSRLDHAALRRSEDFHVDELLTGAPGVGAHMIHATFPRIYCDVNRDADELDPTMFTESLPPERGIITPRVQAGLGVIPRIAASGAPIYRARLPLHEANHRITRFWAPYHAALSALIASQVAEHGACLLVDCHSMPGTGLRAYDMPDFVLGDAWGSSCAPVITEAAETCLRSHGFRTNRNTPYAGGYVTRHYGRPAAGRHAIQIEISRPLYMDENGLTPNSGFDDILAVMTALLRALAGVAAGLPRTA</sequence>
<comment type="caution">
    <text evidence="1">The sequence shown here is derived from an EMBL/GenBank/DDBJ whole genome shotgun (WGS) entry which is preliminary data.</text>
</comment>
<name>A0A7W4IE01_9PROT</name>
<keyword evidence="1" id="KW-0378">Hydrolase</keyword>
<gene>
    <name evidence="1" type="ORF">HLH48_12745</name>
</gene>
<dbReference type="SUPFAM" id="SSF53187">
    <property type="entry name" value="Zn-dependent exopeptidases"/>
    <property type="match status" value="1"/>
</dbReference>
<dbReference type="Gene3D" id="3.40.630.40">
    <property type="entry name" value="Zn-dependent exopeptidases"/>
    <property type="match status" value="1"/>
</dbReference>
<proteinExistence type="predicted"/>
<dbReference type="AlphaFoldDB" id="A0A7W4IE01"/>
<dbReference type="EMBL" id="JABEQJ010000016">
    <property type="protein sequence ID" value="MBB2161029.1"/>
    <property type="molecule type" value="Genomic_DNA"/>
</dbReference>
<reference evidence="1 2" key="1">
    <citation type="submission" date="2020-04" db="EMBL/GenBank/DDBJ databases">
        <title>Description of novel Gluconacetobacter.</title>
        <authorList>
            <person name="Sombolestani A."/>
        </authorList>
    </citation>
    <scope>NUCLEOTIDE SEQUENCE [LARGE SCALE GENOMIC DNA]</scope>
    <source>
        <strain evidence="1 2">LMG 19747</strain>
    </source>
</reference>
<evidence type="ECO:0000313" key="2">
    <source>
        <dbReference type="Proteomes" id="UP000589085"/>
    </source>
</evidence>
<dbReference type="InterPro" id="IPR007709">
    <property type="entry name" value="N-FG_amidohydro"/>
</dbReference>
<dbReference type="RefSeq" id="WP_182997900.1">
    <property type="nucleotide sequence ID" value="NZ_JABEQJ010000016.1"/>
</dbReference>
<organism evidence="1 2">
    <name type="scientific">Gluconacetobacter sacchari</name>
    <dbReference type="NCBI Taxonomy" id="92759"/>
    <lineage>
        <taxon>Bacteria</taxon>
        <taxon>Pseudomonadati</taxon>
        <taxon>Pseudomonadota</taxon>
        <taxon>Alphaproteobacteria</taxon>
        <taxon>Acetobacterales</taxon>
        <taxon>Acetobacteraceae</taxon>
        <taxon>Gluconacetobacter</taxon>
    </lineage>
</organism>
<dbReference type="GO" id="GO:0016787">
    <property type="term" value="F:hydrolase activity"/>
    <property type="evidence" value="ECO:0007669"/>
    <property type="project" value="UniProtKB-KW"/>
</dbReference>
<protein>
    <submittedName>
        <fullName evidence="1">N-formylglutamate amidohydrolase</fullName>
    </submittedName>
</protein>